<comment type="subcellular location">
    <subcellularLocation>
        <location evidence="1">Cell outer membrane</location>
    </subcellularLocation>
</comment>
<evidence type="ECO:0000313" key="10">
    <source>
        <dbReference type="EMBL" id="MBP0483375.1"/>
    </source>
</evidence>
<evidence type="ECO:0000256" key="2">
    <source>
        <dbReference type="ARBA" id="ARBA00007613"/>
    </source>
</evidence>
<reference evidence="10" key="1">
    <citation type="submission" date="2021-03" db="EMBL/GenBank/DDBJ databases">
        <title>Sagittula salina sp. nov. strain M10.9X isolated from the marine waste.</title>
        <authorList>
            <person name="Satari L."/>
            <person name="Molina-Menor E."/>
            <person name="Vidal-Verdu A."/>
            <person name="Pascual J."/>
            <person name="Pereto J."/>
            <person name="Porcar M."/>
        </authorList>
    </citation>
    <scope>NUCLEOTIDE SEQUENCE</scope>
    <source>
        <strain evidence="10">M10.9X</strain>
    </source>
</reference>
<gene>
    <name evidence="10" type="ORF">J5474_12845</name>
</gene>
<dbReference type="AlphaFoldDB" id="A0A940MPA2"/>
<evidence type="ECO:0000256" key="8">
    <source>
        <dbReference type="SAM" id="Coils"/>
    </source>
</evidence>
<evidence type="ECO:0000313" key="11">
    <source>
        <dbReference type="Proteomes" id="UP000675940"/>
    </source>
</evidence>
<dbReference type="GO" id="GO:0015562">
    <property type="term" value="F:efflux transmembrane transporter activity"/>
    <property type="evidence" value="ECO:0007669"/>
    <property type="project" value="InterPro"/>
</dbReference>
<evidence type="ECO:0000256" key="3">
    <source>
        <dbReference type="ARBA" id="ARBA00022448"/>
    </source>
</evidence>
<feature type="signal peptide" evidence="9">
    <location>
        <begin position="1"/>
        <end position="28"/>
    </location>
</feature>
<comment type="similarity">
    <text evidence="2">Belongs to the outer membrane factor (OMF) (TC 1.B.17) family.</text>
</comment>
<keyword evidence="11" id="KW-1185">Reference proteome</keyword>
<proteinExistence type="inferred from homology"/>
<dbReference type="GO" id="GO:0015288">
    <property type="term" value="F:porin activity"/>
    <property type="evidence" value="ECO:0007669"/>
    <property type="project" value="TreeGrafter"/>
</dbReference>
<dbReference type="PANTHER" id="PTHR30026">
    <property type="entry name" value="OUTER MEMBRANE PROTEIN TOLC"/>
    <property type="match status" value="1"/>
</dbReference>
<dbReference type="NCBIfam" id="TIGR01844">
    <property type="entry name" value="type_I_sec_TolC"/>
    <property type="match status" value="1"/>
</dbReference>
<keyword evidence="4" id="KW-1134">Transmembrane beta strand</keyword>
<evidence type="ECO:0000256" key="5">
    <source>
        <dbReference type="ARBA" id="ARBA00022692"/>
    </source>
</evidence>
<dbReference type="SUPFAM" id="SSF56954">
    <property type="entry name" value="Outer membrane efflux proteins (OEP)"/>
    <property type="match status" value="1"/>
</dbReference>
<dbReference type="Proteomes" id="UP000675940">
    <property type="component" value="Unassembled WGS sequence"/>
</dbReference>
<name>A0A940MPA2_9RHOB</name>
<keyword evidence="3" id="KW-0813">Transport</keyword>
<accession>A0A940MPA2</accession>
<comment type="caution">
    <text evidence="10">The sequence shown here is derived from an EMBL/GenBank/DDBJ whole genome shotgun (WGS) entry which is preliminary data.</text>
</comment>
<dbReference type="GO" id="GO:1990281">
    <property type="term" value="C:efflux pump complex"/>
    <property type="evidence" value="ECO:0007669"/>
    <property type="project" value="TreeGrafter"/>
</dbReference>
<evidence type="ECO:0000256" key="4">
    <source>
        <dbReference type="ARBA" id="ARBA00022452"/>
    </source>
</evidence>
<dbReference type="EMBL" id="JAGISH010000007">
    <property type="protein sequence ID" value="MBP0483375.1"/>
    <property type="molecule type" value="Genomic_DNA"/>
</dbReference>
<evidence type="ECO:0000256" key="6">
    <source>
        <dbReference type="ARBA" id="ARBA00023136"/>
    </source>
</evidence>
<evidence type="ECO:0000256" key="1">
    <source>
        <dbReference type="ARBA" id="ARBA00004442"/>
    </source>
</evidence>
<keyword evidence="9" id="KW-0732">Signal</keyword>
<dbReference type="Gene3D" id="1.20.1600.10">
    <property type="entry name" value="Outer membrane efflux proteins (OEP)"/>
    <property type="match status" value="1"/>
</dbReference>
<dbReference type="InterPro" id="IPR051906">
    <property type="entry name" value="TolC-like"/>
</dbReference>
<evidence type="ECO:0000256" key="9">
    <source>
        <dbReference type="SAM" id="SignalP"/>
    </source>
</evidence>
<sequence>MWGKLGARSAKRLAGAILAIGMATQSWAETLAETLTYTYMHSGVVEQNRALLRAADEDVAVAMAKLRPTLDWSGAIQRNYGVSGLPGAASPIGNTTASIQLSASLVLYRGKRGKLGIDLAKEAVLASRAGLISAEQTVLLNAALAFLSIREAAETLGLRQNNVRVIRQEVRAANDRFDVGEVTRTDVALAEARLAAAVAALAAAEGSLISSGEQFHAIVGRDPGNLVTPTLLPRIPSSVEDAKAQAVRRHPDMIQAQHNVAVGDLNVAIAEGAMEPTVSVSGSYGVTEGLSNDAFQQGGTVSLGASGPIYRGGELSALVRKAIANRDQTRAALHVTRLTIEQNVGLAYSNLRVAQANKRSYQEQVRAAQTAFQGVREEAKLGARTTLDVLDAEQDLLDARANLVSSQIAEFQAAYQVLASIGLMTAEALQLDVPQYDPAQYYNLVKTAPVQRSKQGQELDRVLKALGKN</sequence>
<evidence type="ECO:0000256" key="7">
    <source>
        <dbReference type="ARBA" id="ARBA00023237"/>
    </source>
</evidence>
<organism evidence="10 11">
    <name type="scientific">Sagittula salina</name>
    <dbReference type="NCBI Taxonomy" id="2820268"/>
    <lineage>
        <taxon>Bacteria</taxon>
        <taxon>Pseudomonadati</taxon>
        <taxon>Pseudomonadota</taxon>
        <taxon>Alphaproteobacteria</taxon>
        <taxon>Rhodobacterales</taxon>
        <taxon>Roseobacteraceae</taxon>
        <taxon>Sagittula</taxon>
    </lineage>
</organism>
<dbReference type="GO" id="GO:0009279">
    <property type="term" value="C:cell outer membrane"/>
    <property type="evidence" value="ECO:0007669"/>
    <property type="project" value="UniProtKB-SubCell"/>
</dbReference>
<protein>
    <submittedName>
        <fullName evidence="10">TolC family outer membrane protein</fullName>
    </submittedName>
</protein>
<keyword evidence="5" id="KW-0812">Transmembrane</keyword>
<dbReference type="InterPro" id="IPR003423">
    <property type="entry name" value="OMP_efflux"/>
</dbReference>
<dbReference type="InterPro" id="IPR010130">
    <property type="entry name" value="T1SS_OMP_TolC"/>
</dbReference>
<dbReference type="PANTHER" id="PTHR30026:SF22">
    <property type="entry name" value="OUTER MEMBRANE EFFLUX PROTEIN"/>
    <property type="match status" value="1"/>
</dbReference>
<keyword evidence="7" id="KW-0998">Cell outer membrane</keyword>
<feature type="chain" id="PRO_5036807568" evidence="9">
    <location>
        <begin position="29"/>
        <end position="469"/>
    </location>
</feature>
<feature type="coiled-coil region" evidence="8">
    <location>
        <begin position="351"/>
        <end position="378"/>
    </location>
</feature>
<dbReference type="Pfam" id="PF02321">
    <property type="entry name" value="OEP"/>
    <property type="match status" value="2"/>
</dbReference>
<keyword evidence="8" id="KW-0175">Coiled coil</keyword>
<keyword evidence="6" id="KW-0472">Membrane</keyword>